<accession>A0A0D2BHB2</accession>
<dbReference type="HOGENOM" id="CLU_956546_0_0_1"/>
<dbReference type="GeneID" id="27337121"/>
<reference evidence="1 2" key="1">
    <citation type="submission" date="2015-01" db="EMBL/GenBank/DDBJ databases">
        <title>The Genome Sequence of Exophiala spinifera CBS89968.</title>
        <authorList>
            <consortium name="The Broad Institute Genomics Platform"/>
            <person name="Cuomo C."/>
            <person name="de Hoog S."/>
            <person name="Gorbushina A."/>
            <person name="Stielow B."/>
            <person name="Teixiera M."/>
            <person name="Abouelleil A."/>
            <person name="Chapman S.B."/>
            <person name="Priest M."/>
            <person name="Young S.K."/>
            <person name="Wortman J."/>
            <person name="Nusbaum C."/>
            <person name="Birren B."/>
        </authorList>
    </citation>
    <scope>NUCLEOTIDE SEQUENCE [LARGE SCALE GENOMIC DNA]</scope>
    <source>
        <strain evidence="1 2">CBS 89968</strain>
    </source>
</reference>
<sequence length="291" mass="33468">MPQNLHWVSYNGDTGRKDSQQRSQINSFLNRTKSRQKYERLRLGPSLAVNWEAGRSRYGHDEQPSLPPKTSPENVLPLGIWRQELPKSTRATSNRHRSKDNDHKSTAIVSIENHYITSNPVEPFGAMAVEIKPEWYTGLEYWIYGFDPAICRQQRVAGIYSASRAGHFALRFRNEALFHATMAVAYNSFDNLSHSYDAQAPSIRVLYHRGKALSSLSAQLTSMQIKSSVIFQTILNLMVVDSTWLDFDSLSKHQVGLRSLERLELEDPVWSKILKRLMETYMPNVLWIENI</sequence>
<evidence type="ECO:0000313" key="2">
    <source>
        <dbReference type="Proteomes" id="UP000053328"/>
    </source>
</evidence>
<dbReference type="Proteomes" id="UP000053328">
    <property type="component" value="Unassembled WGS sequence"/>
</dbReference>
<dbReference type="RefSeq" id="XP_016230955.1">
    <property type="nucleotide sequence ID" value="XM_016384353.1"/>
</dbReference>
<protein>
    <submittedName>
        <fullName evidence="1">Uncharacterized protein</fullName>
    </submittedName>
</protein>
<organism evidence="1 2">
    <name type="scientific">Exophiala spinifera</name>
    <dbReference type="NCBI Taxonomy" id="91928"/>
    <lineage>
        <taxon>Eukaryota</taxon>
        <taxon>Fungi</taxon>
        <taxon>Dikarya</taxon>
        <taxon>Ascomycota</taxon>
        <taxon>Pezizomycotina</taxon>
        <taxon>Eurotiomycetes</taxon>
        <taxon>Chaetothyriomycetidae</taxon>
        <taxon>Chaetothyriales</taxon>
        <taxon>Herpotrichiellaceae</taxon>
        <taxon>Exophiala</taxon>
    </lineage>
</organism>
<dbReference type="AlphaFoldDB" id="A0A0D2BHB2"/>
<gene>
    <name evidence="1" type="ORF">PV08_10038</name>
</gene>
<keyword evidence="2" id="KW-1185">Reference proteome</keyword>
<evidence type="ECO:0000313" key="1">
    <source>
        <dbReference type="EMBL" id="KIW10739.1"/>
    </source>
</evidence>
<name>A0A0D2BHB2_9EURO</name>
<dbReference type="EMBL" id="KN847499">
    <property type="protein sequence ID" value="KIW10739.1"/>
    <property type="molecule type" value="Genomic_DNA"/>
</dbReference>
<proteinExistence type="predicted"/>
<dbReference type="VEuPathDB" id="FungiDB:PV08_10038"/>